<comment type="subcellular location">
    <subcellularLocation>
        <location evidence="1">Cell membrane</location>
        <topology evidence="1">Multi-pass membrane protein</topology>
    </subcellularLocation>
</comment>
<feature type="transmembrane region" description="Helical" evidence="6">
    <location>
        <begin position="129"/>
        <end position="148"/>
    </location>
</feature>
<comment type="caution">
    <text evidence="8">The sequence shown here is derived from an EMBL/GenBank/DDBJ whole genome shotgun (WGS) entry which is preliminary data.</text>
</comment>
<evidence type="ECO:0000256" key="3">
    <source>
        <dbReference type="ARBA" id="ARBA00022692"/>
    </source>
</evidence>
<feature type="transmembrane region" description="Helical" evidence="6">
    <location>
        <begin position="275"/>
        <end position="293"/>
    </location>
</feature>
<dbReference type="SUPFAM" id="SSF103481">
    <property type="entry name" value="Multidrug resistance efflux transporter EmrE"/>
    <property type="match status" value="2"/>
</dbReference>
<dbReference type="Gene3D" id="1.10.3730.20">
    <property type="match status" value="1"/>
</dbReference>
<evidence type="ECO:0000313" key="9">
    <source>
        <dbReference type="Proteomes" id="UP001620514"/>
    </source>
</evidence>
<sequence>MSDDVLSRRTALFLFSIVVFTWGINWVLTKVIVNSVNPIWTTAIRSVIASIALFFVLVLRRQLIVPKLGDIPVILAIAVLHMVGFSTLVAYGVRYVPVGQSIVLAYTTPLWVAPAAWLFLKEPLSGPRLGGIIVGLVGIAVLFNPISFDRHDEHALLGNGLIMLAALCWAGSIIYVRAHRWISTPFQLVFWETTLAAVILTVLGYSTVGAPEITWTPALVTEFLFAGVCGTALAYWAMATVNRSLPATTTALGMLATPIVGIAGSTLWLGESLSGTLLTAMTLVMAGIVMGTVRYPGRRVARPGT</sequence>
<evidence type="ECO:0000256" key="5">
    <source>
        <dbReference type="ARBA" id="ARBA00023136"/>
    </source>
</evidence>
<name>A0ABW8MY68_9BURK</name>
<feature type="transmembrane region" description="Helical" evidence="6">
    <location>
        <begin position="12"/>
        <end position="33"/>
    </location>
</feature>
<feature type="domain" description="EamA" evidence="7">
    <location>
        <begin position="157"/>
        <end position="290"/>
    </location>
</feature>
<accession>A0ABW8MY68</accession>
<evidence type="ECO:0000256" key="6">
    <source>
        <dbReference type="SAM" id="Phobius"/>
    </source>
</evidence>
<gene>
    <name evidence="8" type="ORF">ABH943_008717</name>
</gene>
<reference evidence="8 9" key="2">
    <citation type="submission" date="2024-11" db="EMBL/GenBank/DDBJ databases">
        <title>Using genomics to understand microbial adaptation to soil warming.</title>
        <authorList>
            <person name="Deangelis K.M. PhD."/>
        </authorList>
    </citation>
    <scope>NUCLEOTIDE SEQUENCE [LARGE SCALE GENOMIC DNA]</scope>
    <source>
        <strain evidence="8 9">GAS97</strain>
    </source>
</reference>
<evidence type="ECO:0000256" key="2">
    <source>
        <dbReference type="ARBA" id="ARBA00022475"/>
    </source>
</evidence>
<evidence type="ECO:0000256" key="1">
    <source>
        <dbReference type="ARBA" id="ARBA00004651"/>
    </source>
</evidence>
<dbReference type="InterPro" id="IPR000620">
    <property type="entry name" value="EamA_dom"/>
</dbReference>
<keyword evidence="3 6" id="KW-0812">Transmembrane</keyword>
<keyword evidence="4 6" id="KW-1133">Transmembrane helix</keyword>
<dbReference type="EMBL" id="JBIYDN010000057">
    <property type="protein sequence ID" value="MFK4448673.1"/>
    <property type="molecule type" value="Genomic_DNA"/>
</dbReference>
<feature type="transmembrane region" description="Helical" evidence="6">
    <location>
        <begin position="218"/>
        <end position="238"/>
    </location>
</feature>
<keyword evidence="2" id="KW-1003">Cell membrane</keyword>
<protein>
    <submittedName>
        <fullName evidence="8">Drug/metabolite transporter (DMT)-like permease</fullName>
    </submittedName>
</protein>
<evidence type="ECO:0000259" key="7">
    <source>
        <dbReference type="Pfam" id="PF00892"/>
    </source>
</evidence>
<feature type="transmembrane region" description="Helical" evidence="6">
    <location>
        <begin position="99"/>
        <end position="120"/>
    </location>
</feature>
<feature type="domain" description="EamA" evidence="7">
    <location>
        <begin position="11"/>
        <end position="143"/>
    </location>
</feature>
<feature type="transmembrane region" description="Helical" evidence="6">
    <location>
        <begin position="154"/>
        <end position="176"/>
    </location>
</feature>
<feature type="transmembrane region" description="Helical" evidence="6">
    <location>
        <begin position="188"/>
        <end position="206"/>
    </location>
</feature>
<keyword evidence="5 6" id="KW-0472">Membrane</keyword>
<dbReference type="Pfam" id="PF00892">
    <property type="entry name" value="EamA"/>
    <property type="match status" value="2"/>
</dbReference>
<dbReference type="RefSeq" id="WP_404615151.1">
    <property type="nucleotide sequence ID" value="NZ_JBIYDN010000057.1"/>
</dbReference>
<evidence type="ECO:0000256" key="4">
    <source>
        <dbReference type="ARBA" id="ARBA00022989"/>
    </source>
</evidence>
<feature type="transmembrane region" description="Helical" evidence="6">
    <location>
        <begin position="71"/>
        <end position="93"/>
    </location>
</feature>
<keyword evidence="9" id="KW-1185">Reference proteome</keyword>
<dbReference type="InterPro" id="IPR050638">
    <property type="entry name" value="AA-Vitamin_Transporters"/>
</dbReference>
<evidence type="ECO:0000313" key="8">
    <source>
        <dbReference type="EMBL" id="MFK4448673.1"/>
    </source>
</evidence>
<organism evidence="8 9">
    <name type="scientific">Caballeronia udeis</name>
    <dbReference type="NCBI Taxonomy" id="1232866"/>
    <lineage>
        <taxon>Bacteria</taxon>
        <taxon>Pseudomonadati</taxon>
        <taxon>Pseudomonadota</taxon>
        <taxon>Betaproteobacteria</taxon>
        <taxon>Burkholderiales</taxon>
        <taxon>Burkholderiaceae</taxon>
        <taxon>Caballeronia</taxon>
    </lineage>
</organism>
<reference evidence="8 9" key="1">
    <citation type="submission" date="2024-10" db="EMBL/GenBank/DDBJ databases">
        <authorList>
            <person name="Deangelis K."/>
            <person name="Huntemann M."/>
            <person name="Clum A."/>
            <person name="Wang J."/>
            <person name="Palaniappan K."/>
            <person name="Ritter S."/>
            <person name="Chen I.-M."/>
            <person name="Stamatis D."/>
            <person name="Reddy T."/>
            <person name="O'Malley R."/>
            <person name="Daum C."/>
            <person name="Ng V."/>
            <person name="Ivanova N."/>
            <person name="Kyrpides N."/>
            <person name="Woyke T."/>
        </authorList>
    </citation>
    <scope>NUCLEOTIDE SEQUENCE [LARGE SCALE GENOMIC DNA]</scope>
    <source>
        <strain evidence="8 9">GAS97</strain>
    </source>
</reference>
<feature type="transmembrane region" description="Helical" evidence="6">
    <location>
        <begin position="39"/>
        <end position="59"/>
    </location>
</feature>
<proteinExistence type="predicted"/>
<dbReference type="InterPro" id="IPR037185">
    <property type="entry name" value="EmrE-like"/>
</dbReference>
<dbReference type="PANTHER" id="PTHR32322:SF18">
    <property type="entry name" value="S-ADENOSYLMETHIONINE_S-ADENOSYLHOMOCYSTEINE TRANSPORTER"/>
    <property type="match status" value="1"/>
</dbReference>
<dbReference type="PANTHER" id="PTHR32322">
    <property type="entry name" value="INNER MEMBRANE TRANSPORTER"/>
    <property type="match status" value="1"/>
</dbReference>
<dbReference type="Proteomes" id="UP001620514">
    <property type="component" value="Unassembled WGS sequence"/>
</dbReference>
<feature type="transmembrane region" description="Helical" evidence="6">
    <location>
        <begin position="250"/>
        <end position="269"/>
    </location>
</feature>